<dbReference type="AlphaFoldDB" id="A0AAV3ZTS4"/>
<name>A0AAV3ZTS4_9GAST</name>
<evidence type="ECO:0000313" key="1">
    <source>
        <dbReference type="EMBL" id="GFO02396.1"/>
    </source>
</evidence>
<gene>
    <name evidence="1" type="ORF">PoB_002890100</name>
</gene>
<accession>A0AAV3ZTS4</accession>
<proteinExistence type="predicted"/>
<dbReference type="EMBL" id="BLXT01003580">
    <property type="protein sequence ID" value="GFO02396.1"/>
    <property type="molecule type" value="Genomic_DNA"/>
</dbReference>
<keyword evidence="2" id="KW-1185">Reference proteome</keyword>
<protein>
    <submittedName>
        <fullName evidence="1">Uncharacterized protein</fullName>
    </submittedName>
</protein>
<evidence type="ECO:0000313" key="2">
    <source>
        <dbReference type="Proteomes" id="UP000735302"/>
    </source>
</evidence>
<comment type="caution">
    <text evidence="1">The sequence shown here is derived from an EMBL/GenBank/DDBJ whole genome shotgun (WGS) entry which is preliminary data.</text>
</comment>
<reference evidence="1 2" key="1">
    <citation type="journal article" date="2021" name="Elife">
        <title>Chloroplast acquisition without the gene transfer in kleptoplastic sea slugs, Plakobranchus ocellatus.</title>
        <authorList>
            <person name="Maeda T."/>
            <person name="Takahashi S."/>
            <person name="Yoshida T."/>
            <person name="Shimamura S."/>
            <person name="Takaki Y."/>
            <person name="Nagai Y."/>
            <person name="Toyoda A."/>
            <person name="Suzuki Y."/>
            <person name="Arimoto A."/>
            <person name="Ishii H."/>
            <person name="Satoh N."/>
            <person name="Nishiyama T."/>
            <person name="Hasebe M."/>
            <person name="Maruyama T."/>
            <person name="Minagawa J."/>
            <person name="Obokata J."/>
            <person name="Shigenobu S."/>
        </authorList>
    </citation>
    <scope>NUCLEOTIDE SEQUENCE [LARGE SCALE GENOMIC DNA]</scope>
</reference>
<dbReference type="Proteomes" id="UP000735302">
    <property type="component" value="Unassembled WGS sequence"/>
</dbReference>
<sequence length="93" mass="10709">MPGAALNHPRLRYWSDVYMTSLQCPRRPGDLRKALDIQYYAPGERSNTLATPYATAASKEESWATDGQVHRYRAQRIFELYLRVSFQIDKVGS</sequence>
<organism evidence="1 2">
    <name type="scientific">Plakobranchus ocellatus</name>
    <dbReference type="NCBI Taxonomy" id="259542"/>
    <lineage>
        <taxon>Eukaryota</taxon>
        <taxon>Metazoa</taxon>
        <taxon>Spiralia</taxon>
        <taxon>Lophotrochozoa</taxon>
        <taxon>Mollusca</taxon>
        <taxon>Gastropoda</taxon>
        <taxon>Heterobranchia</taxon>
        <taxon>Euthyneura</taxon>
        <taxon>Panpulmonata</taxon>
        <taxon>Sacoglossa</taxon>
        <taxon>Placobranchoidea</taxon>
        <taxon>Plakobranchidae</taxon>
        <taxon>Plakobranchus</taxon>
    </lineage>
</organism>